<evidence type="ECO:0000256" key="1">
    <source>
        <dbReference type="ARBA" id="ARBA00010062"/>
    </source>
</evidence>
<dbReference type="PANTHER" id="PTHR30483:SF38">
    <property type="entry name" value="BLR7848 PROTEIN"/>
    <property type="match status" value="1"/>
</dbReference>
<protein>
    <submittedName>
        <fullName evidence="5">Branched-chain amino acid ABC transporter substrate-binding protein</fullName>
    </submittedName>
</protein>
<feature type="chain" id="PRO_5012985184" evidence="3">
    <location>
        <begin position="39"/>
        <end position="394"/>
    </location>
</feature>
<dbReference type="CDD" id="cd06333">
    <property type="entry name" value="PBP1_ABC_RPA1789-like"/>
    <property type="match status" value="1"/>
</dbReference>
<organism evidence="5 6">
    <name type="scientific">Vitreoscilla filiformis</name>
    <dbReference type="NCBI Taxonomy" id="63"/>
    <lineage>
        <taxon>Bacteria</taxon>
        <taxon>Pseudomonadati</taxon>
        <taxon>Pseudomonadota</taxon>
        <taxon>Betaproteobacteria</taxon>
        <taxon>Neisseriales</taxon>
        <taxon>Neisseriaceae</taxon>
        <taxon>Vitreoscilla</taxon>
    </lineage>
</organism>
<dbReference type="Proteomes" id="UP000199729">
    <property type="component" value="Chromosome"/>
</dbReference>
<evidence type="ECO:0000256" key="2">
    <source>
        <dbReference type="ARBA" id="ARBA00022729"/>
    </source>
</evidence>
<feature type="signal peptide" evidence="3">
    <location>
        <begin position="1"/>
        <end position="38"/>
    </location>
</feature>
<comment type="similarity">
    <text evidence="1">Belongs to the leucine-binding protein family.</text>
</comment>
<evidence type="ECO:0000256" key="3">
    <source>
        <dbReference type="SAM" id="SignalP"/>
    </source>
</evidence>
<name>A0A221KIN9_VITFI</name>
<feature type="domain" description="Leucine-binding protein" evidence="4">
    <location>
        <begin position="40"/>
        <end position="354"/>
    </location>
</feature>
<keyword evidence="2 3" id="KW-0732">Signal</keyword>
<evidence type="ECO:0000259" key="4">
    <source>
        <dbReference type="Pfam" id="PF13458"/>
    </source>
</evidence>
<keyword evidence="6" id="KW-1185">Reference proteome</keyword>
<sequence length="394" mass="41776">MIVDTASSAQETSMNRTPRRLKALAAAVLTLAAGSALADVTIGICLPLTGPASGLGIPVANQIKLWPKSIGGEKLNVIVLDDATDPTKGVTNAKRFVTEDNADIIMGSVATPVAIPMADVALESNTPHFMFSPAVLPAGKDAWSFRVPQGNAVMAFAMIEHMKKQGIKTVGFLGYTDAYGESWLRDFQDQSKALNGPKVVATERFARSDTSVTAQALKLVSANPEAMLVVASGSGAAMPHKALVERGYKGKIYQTHAAASRDLIRVGGKDVEGSYVVSGPALVPEQLSAAHPSKAVAQKFVDQYEAAYGKGSRNQFAGHGYDAVIILEKIIPVALKKAKPGTKEFRAALREATETMGRTILAHGVLNYTKDNHWGYTTETGVMLKVAGGDWKVE</sequence>
<dbReference type="SUPFAM" id="SSF53822">
    <property type="entry name" value="Periplasmic binding protein-like I"/>
    <property type="match status" value="1"/>
</dbReference>
<dbReference type="AlphaFoldDB" id="A0A221KIN9"/>
<dbReference type="KEGG" id="vff:VITFI_CDS3135"/>
<dbReference type="Pfam" id="PF13458">
    <property type="entry name" value="Peripla_BP_6"/>
    <property type="match status" value="1"/>
</dbReference>
<dbReference type="EMBL" id="CP022423">
    <property type="protein sequence ID" value="ASM78912.1"/>
    <property type="molecule type" value="Genomic_DNA"/>
</dbReference>
<dbReference type="InterPro" id="IPR028082">
    <property type="entry name" value="Peripla_BP_I"/>
</dbReference>
<proteinExistence type="inferred from homology"/>
<dbReference type="InterPro" id="IPR028081">
    <property type="entry name" value="Leu-bd"/>
</dbReference>
<dbReference type="Gene3D" id="3.40.50.2300">
    <property type="match status" value="2"/>
</dbReference>
<evidence type="ECO:0000313" key="5">
    <source>
        <dbReference type="EMBL" id="ASM78912.1"/>
    </source>
</evidence>
<accession>A0A221KIN9</accession>
<dbReference type="PANTHER" id="PTHR30483">
    <property type="entry name" value="LEUCINE-SPECIFIC-BINDING PROTEIN"/>
    <property type="match status" value="1"/>
</dbReference>
<dbReference type="InterPro" id="IPR051010">
    <property type="entry name" value="BCAA_transport"/>
</dbReference>
<gene>
    <name evidence="5" type="ORF">VITFI_CDS3135</name>
</gene>
<evidence type="ECO:0000313" key="6">
    <source>
        <dbReference type="Proteomes" id="UP000199729"/>
    </source>
</evidence>
<reference evidence="5 6" key="1">
    <citation type="submission" date="2017-07" db="EMBL/GenBank/DDBJ databases">
        <title>Complete Genome Sequence of the cosmetic ferment Vitreoscilla filiformis (ATCC15551).</title>
        <authorList>
            <person name="Contreras S."/>
            <person name="Sagory-Zalkind P."/>
            <person name="Blanquart H."/>
            <person name="Iltis A."/>
            <person name="Morand S.C."/>
        </authorList>
    </citation>
    <scope>NUCLEOTIDE SEQUENCE [LARGE SCALE GENOMIC DNA]</scope>
    <source>
        <strain evidence="5 6">ATCC 15551</strain>
    </source>
</reference>